<accession>A0ABS5I9U7</accession>
<dbReference type="InterPro" id="IPR003661">
    <property type="entry name" value="HisK_dim/P_dom"/>
</dbReference>
<evidence type="ECO:0000259" key="7">
    <source>
        <dbReference type="PROSITE" id="PS50109"/>
    </source>
</evidence>
<keyword evidence="3" id="KW-0597">Phosphoprotein</keyword>
<dbReference type="InterPro" id="IPR036890">
    <property type="entry name" value="HATPase_C_sf"/>
</dbReference>
<feature type="domain" description="Histidine kinase" evidence="7">
    <location>
        <begin position="530"/>
        <end position="745"/>
    </location>
</feature>
<dbReference type="PROSITE" id="PS50112">
    <property type="entry name" value="PAS"/>
    <property type="match status" value="1"/>
</dbReference>
<dbReference type="NCBIfam" id="TIGR00229">
    <property type="entry name" value="sensory_box"/>
    <property type="match status" value="2"/>
</dbReference>
<comment type="caution">
    <text evidence="10">The sequence shown here is derived from an EMBL/GenBank/DDBJ whole genome shotgun (WGS) entry which is preliminary data.</text>
</comment>
<dbReference type="Gene3D" id="3.30.565.10">
    <property type="entry name" value="Histidine kinase-like ATPase, C-terminal domain"/>
    <property type="match status" value="1"/>
</dbReference>
<dbReference type="Proteomes" id="UP000680714">
    <property type="component" value="Unassembled WGS sequence"/>
</dbReference>
<dbReference type="PANTHER" id="PTHR43304">
    <property type="entry name" value="PHYTOCHROME-LIKE PROTEIN CPH1"/>
    <property type="match status" value="1"/>
</dbReference>
<dbReference type="InterPro" id="IPR036097">
    <property type="entry name" value="HisK_dim/P_sf"/>
</dbReference>
<dbReference type="SUPFAM" id="SSF55874">
    <property type="entry name" value="ATPase domain of HSP90 chaperone/DNA topoisomerase II/histidine kinase"/>
    <property type="match status" value="1"/>
</dbReference>
<evidence type="ECO:0000256" key="2">
    <source>
        <dbReference type="ARBA" id="ARBA00012438"/>
    </source>
</evidence>
<dbReference type="CDD" id="cd00130">
    <property type="entry name" value="PAS"/>
    <property type="match status" value="2"/>
</dbReference>
<dbReference type="PROSITE" id="PS50113">
    <property type="entry name" value="PAC"/>
    <property type="match status" value="1"/>
</dbReference>
<proteinExistence type="predicted"/>
<feature type="domain" description="PAS" evidence="8">
    <location>
        <begin position="274"/>
        <end position="310"/>
    </location>
</feature>
<reference evidence="10 11" key="1">
    <citation type="submission" date="2021-04" db="EMBL/GenBank/DDBJ databases">
        <title>Magnetospirillum sulfuroxidans sp. nov., a facultative chemolithoautotrophic sulfur-oxidizing alphaproteobacterium isolated from freshwater sediment and proposals for Paramagetospirillum gen. nov., and Magnetospirillaceae fam. nov.</title>
        <authorList>
            <person name="Koziaeva V."/>
            <person name="Geelhoed J.S."/>
            <person name="Sorokin D.Y."/>
            <person name="Grouzdev D.S."/>
        </authorList>
    </citation>
    <scope>NUCLEOTIDE SEQUENCE [LARGE SCALE GENOMIC DNA]</scope>
    <source>
        <strain evidence="10 11">J10</strain>
    </source>
</reference>
<organism evidence="10 11">
    <name type="scientific">Magnetospirillum sulfuroxidans</name>
    <dbReference type="NCBI Taxonomy" id="611300"/>
    <lineage>
        <taxon>Bacteria</taxon>
        <taxon>Pseudomonadati</taxon>
        <taxon>Pseudomonadota</taxon>
        <taxon>Alphaproteobacteria</taxon>
        <taxon>Rhodospirillales</taxon>
        <taxon>Rhodospirillaceae</taxon>
        <taxon>Magnetospirillum</taxon>
    </lineage>
</organism>
<evidence type="ECO:0000256" key="5">
    <source>
        <dbReference type="ARBA" id="ARBA00022777"/>
    </source>
</evidence>
<protein>
    <recommendedName>
        <fullName evidence="2">histidine kinase</fullName>
        <ecNumber evidence="2">2.7.13.3</ecNumber>
    </recommendedName>
</protein>
<dbReference type="SMART" id="SM00091">
    <property type="entry name" value="PAS"/>
    <property type="match status" value="2"/>
</dbReference>
<evidence type="ECO:0000313" key="10">
    <source>
        <dbReference type="EMBL" id="MBR9970932.1"/>
    </source>
</evidence>
<dbReference type="PROSITE" id="PS50109">
    <property type="entry name" value="HIS_KIN"/>
    <property type="match status" value="1"/>
</dbReference>
<dbReference type="InterPro" id="IPR035965">
    <property type="entry name" value="PAS-like_dom_sf"/>
</dbReference>
<dbReference type="SUPFAM" id="SSF55785">
    <property type="entry name" value="PYP-like sensor domain (PAS domain)"/>
    <property type="match status" value="2"/>
</dbReference>
<evidence type="ECO:0000259" key="8">
    <source>
        <dbReference type="PROSITE" id="PS50112"/>
    </source>
</evidence>
<dbReference type="CDD" id="cd00082">
    <property type="entry name" value="HisKA"/>
    <property type="match status" value="1"/>
</dbReference>
<keyword evidence="6" id="KW-0472">Membrane</keyword>
<dbReference type="InterPro" id="IPR001610">
    <property type="entry name" value="PAC"/>
</dbReference>
<dbReference type="InterPro" id="IPR005467">
    <property type="entry name" value="His_kinase_dom"/>
</dbReference>
<dbReference type="Pfam" id="PF13188">
    <property type="entry name" value="PAS_8"/>
    <property type="match status" value="1"/>
</dbReference>
<dbReference type="InterPro" id="IPR000700">
    <property type="entry name" value="PAS-assoc_C"/>
</dbReference>
<dbReference type="SMART" id="SM00388">
    <property type="entry name" value="HisKA"/>
    <property type="match status" value="1"/>
</dbReference>
<dbReference type="SUPFAM" id="SSF47384">
    <property type="entry name" value="Homodimeric domain of signal transducing histidine kinase"/>
    <property type="match status" value="1"/>
</dbReference>
<dbReference type="EC" id="2.7.13.3" evidence="2"/>
<feature type="domain" description="PAC" evidence="9">
    <location>
        <begin position="346"/>
        <end position="398"/>
    </location>
</feature>
<dbReference type="InterPro" id="IPR052162">
    <property type="entry name" value="Sensor_kinase/Photoreceptor"/>
</dbReference>
<dbReference type="Gene3D" id="1.10.287.130">
    <property type="match status" value="1"/>
</dbReference>
<dbReference type="SMART" id="SM00387">
    <property type="entry name" value="HATPase_c"/>
    <property type="match status" value="1"/>
</dbReference>
<keyword evidence="5" id="KW-0418">Kinase</keyword>
<evidence type="ECO:0000256" key="4">
    <source>
        <dbReference type="ARBA" id="ARBA00022679"/>
    </source>
</evidence>
<dbReference type="InterPro" id="IPR003594">
    <property type="entry name" value="HATPase_dom"/>
</dbReference>
<evidence type="ECO:0000256" key="6">
    <source>
        <dbReference type="SAM" id="Phobius"/>
    </source>
</evidence>
<gene>
    <name evidence="10" type="ORF">KEC16_04315</name>
</gene>
<dbReference type="InterPro" id="IPR000014">
    <property type="entry name" value="PAS"/>
</dbReference>
<evidence type="ECO:0000256" key="3">
    <source>
        <dbReference type="ARBA" id="ARBA00022553"/>
    </source>
</evidence>
<comment type="catalytic activity">
    <reaction evidence="1">
        <text>ATP + protein L-histidine = ADP + protein N-phospho-L-histidine.</text>
        <dbReference type="EC" id="2.7.13.3"/>
    </reaction>
</comment>
<keyword evidence="6" id="KW-0812">Transmembrane</keyword>
<dbReference type="Pfam" id="PF02518">
    <property type="entry name" value="HATPase_c"/>
    <property type="match status" value="1"/>
</dbReference>
<evidence type="ECO:0000313" key="11">
    <source>
        <dbReference type="Proteomes" id="UP000680714"/>
    </source>
</evidence>
<dbReference type="EMBL" id="JAGTUF010000002">
    <property type="protein sequence ID" value="MBR9970932.1"/>
    <property type="molecule type" value="Genomic_DNA"/>
</dbReference>
<dbReference type="PANTHER" id="PTHR43304:SF1">
    <property type="entry name" value="PAC DOMAIN-CONTAINING PROTEIN"/>
    <property type="match status" value="1"/>
</dbReference>
<evidence type="ECO:0000259" key="9">
    <source>
        <dbReference type="PROSITE" id="PS50113"/>
    </source>
</evidence>
<dbReference type="PRINTS" id="PR00344">
    <property type="entry name" value="BCTRLSENSOR"/>
</dbReference>
<dbReference type="Pfam" id="PF13426">
    <property type="entry name" value="PAS_9"/>
    <property type="match status" value="1"/>
</dbReference>
<keyword evidence="4" id="KW-0808">Transferase</keyword>
<dbReference type="SMART" id="SM00086">
    <property type="entry name" value="PAC"/>
    <property type="match status" value="2"/>
</dbReference>
<dbReference type="Pfam" id="PF00512">
    <property type="entry name" value="HisKA"/>
    <property type="match status" value="1"/>
</dbReference>
<feature type="transmembrane region" description="Helical" evidence="6">
    <location>
        <begin position="193"/>
        <end position="211"/>
    </location>
</feature>
<dbReference type="Gene3D" id="3.30.450.20">
    <property type="entry name" value="PAS domain"/>
    <property type="match status" value="2"/>
</dbReference>
<dbReference type="RefSeq" id="WP_211546443.1">
    <property type="nucleotide sequence ID" value="NZ_JAGTUF010000002.1"/>
</dbReference>
<name>A0ABS5I9U7_9PROT</name>
<evidence type="ECO:0000256" key="1">
    <source>
        <dbReference type="ARBA" id="ARBA00000085"/>
    </source>
</evidence>
<dbReference type="InterPro" id="IPR004358">
    <property type="entry name" value="Sig_transdc_His_kin-like_C"/>
</dbReference>
<keyword evidence="11" id="KW-1185">Reference proteome</keyword>
<sequence>MTTTTAQEHLPSLRRRLAAVGLALTIAVLAALVAMTISGASTHALIEASREETLPRILERQRATANLERLIRFGWVAATANAPNDWRQASITAQALAFHPSLTFDEDLRNQVMAVHGTIRQVVAQRERAYALRAQADAAPRMAELDKIARDLWMPQESILVNLQGRLADDATRLMIERFDRLSAISDLTRRSGIAVGVFILLILAAAALIIRSNLLIPVLRVAQSMRNTLDGATQAQPLPHPATAEMAVMQDAAMQLRDALHRASLREFALSASEQRLSSIFATSEAAIVLSDSLGQVMQANDAFLRLIGADEALDLHMRTLTHADDRLRESLLQEPMINGQVNRYRLDKRFVRHDGSCIWVDASVRAIRNGNNPPHQFVTVAIDISERVRAEQDLRFIRALVDQSADPIYCMDPHDGGRMVWVNAATCRHFGKSAAELMAMRIPDWDPNFNSITAETLWNTPELHNTRILETTHRAAGGDIIAVEVSASWLEHDGRSYIAGYIRDIRDRNRMLAAVRRSNEDLQQFAYVASHDLQEPLRMVASFLQLLERRYGERLDAAGREYIQFAVDGAIRMKQLIEDLLAYSRIDSRGMQPKSVDLTKIIQAACDNLVSAFADSGGRISYPPDLPHIMGDETQLVRLLQNLIGNALKYRAADRFPEITVSAHRQADTWIISIQDNGIGISPEYHDRIFMIFQRLHGIGAYEGTGIGLAICKRIVERHGGEIWVQSQENTGSTFNFTVSAVDTEPHQ</sequence>
<keyword evidence="6" id="KW-1133">Transmembrane helix</keyword>